<evidence type="ECO:0000313" key="3">
    <source>
        <dbReference type="EMBL" id="GJT03175.1"/>
    </source>
</evidence>
<feature type="compositionally biased region" description="Acidic residues" evidence="1">
    <location>
        <begin position="35"/>
        <end position="44"/>
    </location>
</feature>
<proteinExistence type="predicted"/>
<reference evidence="3" key="2">
    <citation type="submission" date="2022-01" db="EMBL/GenBank/DDBJ databases">
        <authorList>
            <person name="Yamashiro T."/>
            <person name="Shiraishi A."/>
            <person name="Satake H."/>
            <person name="Nakayama K."/>
        </authorList>
    </citation>
    <scope>NUCLEOTIDE SEQUENCE</scope>
</reference>
<protein>
    <submittedName>
        <fullName evidence="3">Uncharacterized protein</fullName>
    </submittedName>
</protein>
<feature type="compositionally biased region" description="Basic and acidic residues" evidence="1">
    <location>
        <begin position="25"/>
        <end position="34"/>
    </location>
</feature>
<dbReference type="EMBL" id="BQNB010012405">
    <property type="protein sequence ID" value="GJT03175.1"/>
    <property type="molecule type" value="Genomic_DNA"/>
</dbReference>
<keyword evidence="2" id="KW-0732">Signal</keyword>
<feature type="region of interest" description="Disordered" evidence="1">
    <location>
        <begin position="25"/>
        <end position="63"/>
    </location>
</feature>
<keyword evidence="4" id="KW-1185">Reference proteome</keyword>
<gene>
    <name evidence="3" type="ORF">Tco_0824344</name>
</gene>
<feature type="signal peptide" evidence="2">
    <location>
        <begin position="1"/>
        <end position="20"/>
    </location>
</feature>
<feature type="chain" id="PRO_5047164891" evidence="2">
    <location>
        <begin position="21"/>
        <end position="86"/>
    </location>
</feature>
<evidence type="ECO:0000313" key="4">
    <source>
        <dbReference type="Proteomes" id="UP001151760"/>
    </source>
</evidence>
<sequence length="86" mass="9830">MSIHLARNWLVSLFVEIADTCRLPPRENEKREKVEDEDEDEDEASMTGGGQLGHGRAVAQSGQSVARRSRRHFGYMHFFSFLEGCF</sequence>
<organism evidence="3 4">
    <name type="scientific">Tanacetum coccineum</name>
    <dbReference type="NCBI Taxonomy" id="301880"/>
    <lineage>
        <taxon>Eukaryota</taxon>
        <taxon>Viridiplantae</taxon>
        <taxon>Streptophyta</taxon>
        <taxon>Embryophyta</taxon>
        <taxon>Tracheophyta</taxon>
        <taxon>Spermatophyta</taxon>
        <taxon>Magnoliopsida</taxon>
        <taxon>eudicotyledons</taxon>
        <taxon>Gunneridae</taxon>
        <taxon>Pentapetalae</taxon>
        <taxon>asterids</taxon>
        <taxon>campanulids</taxon>
        <taxon>Asterales</taxon>
        <taxon>Asteraceae</taxon>
        <taxon>Asteroideae</taxon>
        <taxon>Anthemideae</taxon>
        <taxon>Anthemidinae</taxon>
        <taxon>Tanacetum</taxon>
    </lineage>
</organism>
<evidence type="ECO:0000256" key="2">
    <source>
        <dbReference type="SAM" id="SignalP"/>
    </source>
</evidence>
<reference evidence="3" key="1">
    <citation type="journal article" date="2022" name="Int. J. Mol. Sci.">
        <title>Draft Genome of Tanacetum Coccineum: Genomic Comparison of Closely Related Tanacetum-Family Plants.</title>
        <authorList>
            <person name="Yamashiro T."/>
            <person name="Shiraishi A."/>
            <person name="Nakayama K."/>
            <person name="Satake H."/>
        </authorList>
    </citation>
    <scope>NUCLEOTIDE SEQUENCE</scope>
</reference>
<accession>A0ABQ5AKH6</accession>
<dbReference type="Proteomes" id="UP001151760">
    <property type="component" value="Unassembled WGS sequence"/>
</dbReference>
<comment type="caution">
    <text evidence="3">The sequence shown here is derived from an EMBL/GenBank/DDBJ whole genome shotgun (WGS) entry which is preliminary data.</text>
</comment>
<name>A0ABQ5AKH6_9ASTR</name>
<evidence type="ECO:0000256" key="1">
    <source>
        <dbReference type="SAM" id="MobiDB-lite"/>
    </source>
</evidence>